<dbReference type="STRING" id="1419482.SAMN05444266_102455"/>
<evidence type="ECO:0000313" key="6">
    <source>
        <dbReference type="Proteomes" id="UP000184420"/>
    </source>
</evidence>
<dbReference type="InterPro" id="IPR044946">
    <property type="entry name" value="Restrct_endonuc_typeI_TRD_sf"/>
</dbReference>
<accession>A0A1M6YRJ6</accession>
<feature type="domain" description="Type I restriction modification DNA specificity" evidence="4">
    <location>
        <begin position="223"/>
        <end position="403"/>
    </location>
</feature>
<dbReference type="CDD" id="cd17524">
    <property type="entry name" value="RMtype1_S_EcoUTORF5051P-TRD2-CR2_like"/>
    <property type="match status" value="1"/>
</dbReference>
<dbReference type="InterPro" id="IPR051212">
    <property type="entry name" value="Type-I_RE_S_subunit"/>
</dbReference>
<dbReference type="OrthoDB" id="9816225at2"/>
<gene>
    <name evidence="5" type="ORF">SAMN05444266_102455</name>
</gene>
<dbReference type="Pfam" id="PF01420">
    <property type="entry name" value="Methylase_S"/>
    <property type="match status" value="2"/>
</dbReference>
<dbReference type="PANTHER" id="PTHR43140">
    <property type="entry name" value="TYPE-1 RESTRICTION ENZYME ECOKI SPECIFICITY PROTEIN"/>
    <property type="match status" value="1"/>
</dbReference>
<reference evidence="5 6" key="1">
    <citation type="submission" date="2016-11" db="EMBL/GenBank/DDBJ databases">
        <authorList>
            <person name="Jaros S."/>
            <person name="Januszkiewicz K."/>
            <person name="Wedrychowicz H."/>
        </authorList>
    </citation>
    <scope>NUCLEOTIDE SEQUENCE [LARGE SCALE GENOMIC DNA]</scope>
    <source>
        <strain evidence="5 6">DSM 27406</strain>
    </source>
</reference>
<protein>
    <submittedName>
        <fullName evidence="5">Type I restriction enzyme, S subunit</fullName>
    </submittedName>
</protein>
<dbReference type="AlphaFoldDB" id="A0A1M6YRJ6"/>
<dbReference type="GO" id="GO:0003677">
    <property type="term" value="F:DNA binding"/>
    <property type="evidence" value="ECO:0007669"/>
    <property type="project" value="UniProtKB-KW"/>
</dbReference>
<dbReference type="PANTHER" id="PTHR43140:SF1">
    <property type="entry name" value="TYPE I RESTRICTION ENZYME ECOKI SPECIFICITY SUBUNIT"/>
    <property type="match status" value="1"/>
</dbReference>
<evidence type="ECO:0000259" key="4">
    <source>
        <dbReference type="Pfam" id="PF01420"/>
    </source>
</evidence>
<evidence type="ECO:0000313" key="5">
    <source>
        <dbReference type="EMBL" id="SHL20944.1"/>
    </source>
</evidence>
<sequence length="422" mass="48447">MTRSKNDLQFPKDWKWVKLGDVCERISNGANVKQSDINIGFPISRIETIWNETIDLERVKYISEKDPDFVAKYSLRYNDILFSHINSDFHLGKTAIFKSQTSILIHGTNLLLIRLKAGVLADYFYYQFKYKRRNGEFINVAQKSVNQSSINQSRLKSIDFVMPPINTQQAIVSKIEELFSELDKGVESLHKAQQQLKTYRQSVLKWAFEGRLTNVDLRKGELPKDWRWVMLGDLCTDVEYGSSTKSKEQGEVPVLRMGNIQNGRFDWSDLVYTDDKAEIDKYLLKKGDVLFNRTNSAELVGKTALFRGERPAIFAGYLIRINRIKSLIDAEYLTFYLNSHKARSYGNSVRSFGVNQSNINGTKLKTYPIPLAPIDEQLEVVQAIESRLSVADKLEETITQSLQQAETLKQSILKKAFEGKLI</sequence>
<organism evidence="5 6">
    <name type="scientific">Chitinophaga jiangningensis</name>
    <dbReference type="NCBI Taxonomy" id="1419482"/>
    <lineage>
        <taxon>Bacteria</taxon>
        <taxon>Pseudomonadati</taxon>
        <taxon>Bacteroidota</taxon>
        <taxon>Chitinophagia</taxon>
        <taxon>Chitinophagales</taxon>
        <taxon>Chitinophagaceae</taxon>
        <taxon>Chitinophaga</taxon>
    </lineage>
</organism>
<dbReference type="CDD" id="cd17522">
    <property type="entry name" value="RMtype1_S_MjaORF1531P-TRD1-CR1_like"/>
    <property type="match status" value="1"/>
</dbReference>
<dbReference type="Proteomes" id="UP000184420">
    <property type="component" value="Unassembled WGS sequence"/>
</dbReference>
<dbReference type="SUPFAM" id="SSF116734">
    <property type="entry name" value="DNA methylase specificity domain"/>
    <property type="match status" value="2"/>
</dbReference>
<evidence type="ECO:0000256" key="1">
    <source>
        <dbReference type="ARBA" id="ARBA00010923"/>
    </source>
</evidence>
<evidence type="ECO:0000256" key="3">
    <source>
        <dbReference type="ARBA" id="ARBA00023125"/>
    </source>
</evidence>
<dbReference type="EMBL" id="FRBL01000002">
    <property type="protein sequence ID" value="SHL20944.1"/>
    <property type="molecule type" value="Genomic_DNA"/>
</dbReference>
<name>A0A1M6YRJ6_9BACT</name>
<dbReference type="Gene3D" id="3.90.220.20">
    <property type="entry name" value="DNA methylase specificity domains"/>
    <property type="match status" value="2"/>
</dbReference>
<keyword evidence="6" id="KW-1185">Reference proteome</keyword>
<feature type="domain" description="Type I restriction modification DNA specificity" evidence="4">
    <location>
        <begin position="11"/>
        <end position="185"/>
    </location>
</feature>
<dbReference type="GO" id="GO:0009307">
    <property type="term" value="P:DNA restriction-modification system"/>
    <property type="evidence" value="ECO:0007669"/>
    <property type="project" value="UniProtKB-KW"/>
</dbReference>
<keyword evidence="2" id="KW-0680">Restriction system</keyword>
<comment type="similarity">
    <text evidence="1">Belongs to the type-I restriction system S methylase family.</text>
</comment>
<proteinExistence type="inferred from homology"/>
<dbReference type="InterPro" id="IPR000055">
    <property type="entry name" value="Restrct_endonuc_typeI_TRD"/>
</dbReference>
<dbReference type="RefSeq" id="WP_073079256.1">
    <property type="nucleotide sequence ID" value="NZ_FRBL01000002.1"/>
</dbReference>
<evidence type="ECO:0000256" key="2">
    <source>
        <dbReference type="ARBA" id="ARBA00022747"/>
    </source>
</evidence>
<keyword evidence="3" id="KW-0238">DNA-binding</keyword>